<evidence type="ECO:0000313" key="2">
    <source>
        <dbReference type="Proteomes" id="UP000663880"/>
    </source>
</evidence>
<dbReference type="PANTHER" id="PTHR10773">
    <property type="entry name" value="DNA-DIRECTED RNA POLYMERASES I, II, AND III SUBUNIT RPABC2"/>
    <property type="match status" value="1"/>
</dbReference>
<proteinExistence type="predicted"/>
<name>A0A821V9C2_9NEOP</name>
<evidence type="ECO:0000313" key="1">
    <source>
        <dbReference type="EMBL" id="CAF4904577.1"/>
    </source>
</evidence>
<dbReference type="Proteomes" id="UP000663880">
    <property type="component" value="Unassembled WGS sequence"/>
</dbReference>
<dbReference type="PANTHER" id="PTHR10773:SF19">
    <property type="match status" value="1"/>
</dbReference>
<sequence>MSWTKCKEQYNRSTARKETVDRVKKKLFGNLTTAVENYIVCQGASELELETSVIVIDNNADSTTDATDVVEIVEQKISRKRKRCPGKWQKIARKNIREAGEEYVNIKGKNCPGKRVQAGCDQKCPYNCSANFSEQEREDLKTAFYSLNDAQKNKYI</sequence>
<protein>
    <submittedName>
        <fullName evidence="1">Uncharacterized protein</fullName>
    </submittedName>
</protein>
<accession>A0A821V9C2</accession>
<dbReference type="AlphaFoldDB" id="A0A821V9C2"/>
<organism evidence="1 2">
    <name type="scientific">Pieris macdunnoughi</name>
    <dbReference type="NCBI Taxonomy" id="345717"/>
    <lineage>
        <taxon>Eukaryota</taxon>
        <taxon>Metazoa</taxon>
        <taxon>Ecdysozoa</taxon>
        <taxon>Arthropoda</taxon>
        <taxon>Hexapoda</taxon>
        <taxon>Insecta</taxon>
        <taxon>Pterygota</taxon>
        <taxon>Neoptera</taxon>
        <taxon>Endopterygota</taxon>
        <taxon>Lepidoptera</taxon>
        <taxon>Glossata</taxon>
        <taxon>Ditrysia</taxon>
        <taxon>Papilionoidea</taxon>
        <taxon>Pieridae</taxon>
        <taxon>Pierinae</taxon>
        <taxon>Pieris</taxon>
    </lineage>
</organism>
<dbReference type="EMBL" id="CAJOBZ010000040">
    <property type="protein sequence ID" value="CAF4904577.1"/>
    <property type="molecule type" value="Genomic_DNA"/>
</dbReference>
<reference evidence="1" key="1">
    <citation type="submission" date="2021-02" db="EMBL/GenBank/DDBJ databases">
        <authorList>
            <person name="Steward A R."/>
        </authorList>
    </citation>
    <scope>NUCLEOTIDE SEQUENCE</scope>
</reference>
<gene>
    <name evidence="1" type="ORF">PMACD_LOCUS11588</name>
</gene>
<keyword evidence="2" id="KW-1185">Reference proteome</keyword>
<dbReference type="OrthoDB" id="7497777at2759"/>
<comment type="caution">
    <text evidence="1">The sequence shown here is derived from an EMBL/GenBank/DDBJ whole genome shotgun (WGS) entry which is preliminary data.</text>
</comment>